<dbReference type="EMBL" id="PXYL01000004">
    <property type="protein sequence ID" value="PSJ61505.1"/>
    <property type="molecule type" value="Genomic_DNA"/>
</dbReference>
<dbReference type="Gene3D" id="3.40.190.10">
    <property type="entry name" value="Periplasmic binding protein-like II"/>
    <property type="match status" value="2"/>
</dbReference>
<evidence type="ECO:0000256" key="3">
    <source>
        <dbReference type="ARBA" id="ARBA00023125"/>
    </source>
</evidence>
<keyword evidence="4" id="KW-0804">Transcription</keyword>
<gene>
    <name evidence="6" type="ORF">C7I85_10675</name>
</gene>
<sequence length="289" mass="31047">MVRNIDIALLRAFTAVAEQRSMTAASQILHLTQGAVSQQVARLEALAGAPLFFRERRGLRLTPLGERLRDKAARLLALNDEIWTDIQGGAINGIVRFGVPYDLVGTLIAPALKAFTQECPQVELSLVCEASETLARNVARGELDFGVLEEPAASPQGECLAVDRLVWAGAKGGMAHSKNPLPVSLVAETCAFKPAVLGALEQQGREWRTVFENGTLDATIATVRADLAVSAWLSSTIPPDLEILGPTAGLPDLPAFAITLHVPGRPLSPAARELVRHIRHVMTRPHQTS</sequence>
<evidence type="ECO:0000259" key="5">
    <source>
        <dbReference type="PROSITE" id="PS50931"/>
    </source>
</evidence>
<dbReference type="AlphaFoldDB" id="A0A2P7SGJ8"/>
<evidence type="ECO:0000313" key="6">
    <source>
        <dbReference type="EMBL" id="PSJ61505.1"/>
    </source>
</evidence>
<evidence type="ECO:0000256" key="1">
    <source>
        <dbReference type="ARBA" id="ARBA00009437"/>
    </source>
</evidence>
<evidence type="ECO:0000256" key="2">
    <source>
        <dbReference type="ARBA" id="ARBA00023015"/>
    </source>
</evidence>
<proteinExistence type="inferred from homology"/>
<dbReference type="InterPro" id="IPR036390">
    <property type="entry name" value="WH_DNA-bd_sf"/>
</dbReference>
<dbReference type="Proteomes" id="UP000240653">
    <property type="component" value="Unassembled WGS sequence"/>
</dbReference>
<evidence type="ECO:0000256" key="4">
    <source>
        <dbReference type="ARBA" id="ARBA00023163"/>
    </source>
</evidence>
<accession>A0A2P7SGJ8</accession>
<protein>
    <submittedName>
        <fullName evidence="6">LysR family transcriptional regulator</fullName>
    </submittedName>
</protein>
<dbReference type="SUPFAM" id="SSF53850">
    <property type="entry name" value="Periplasmic binding protein-like II"/>
    <property type="match status" value="1"/>
</dbReference>
<reference evidence="6 7" key="1">
    <citation type="submission" date="2018-03" db="EMBL/GenBank/DDBJ databases">
        <title>The draft genome of Mesorhizobium soli JCM 19897.</title>
        <authorList>
            <person name="Li L."/>
            <person name="Liu L."/>
            <person name="Liang L."/>
            <person name="Wang T."/>
            <person name="Zhang X."/>
        </authorList>
    </citation>
    <scope>NUCLEOTIDE SEQUENCE [LARGE SCALE GENOMIC DNA]</scope>
    <source>
        <strain evidence="6 7">JCM 19897</strain>
    </source>
</reference>
<dbReference type="InterPro" id="IPR036388">
    <property type="entry name" value="WH-like_DNA-bd_sf"/>
</dbReference>
<name>A0A2P7SGJ8_9HYPH</name>
<dbReference type="InterPro" id="IPR050176">
    <property type="entry name" value="LTTR"/>
</dbReference>
<dbReference type="RefSeq" id="WP_106723936.1">
    <property type="nucleotide sequence ID" value="NZ_PXYL01000004.1"/>
</dbReference>
<keyword evidence="2" id="KW-0805">Transcription regulation</keyword>
<dbReference type="FunFam" id="1.10.10.10:FF:000001">
    <property type="entry name" value="LysR family transcriptional regulator"/>
    <property type="match status" value="1"/>
</dbReference>
<dbReference type="GO" id="GO:0003677">
    <property type="term" value="F:DNA binding"/>
    <property type="evidence" value="ECO:0007669"/>
    <property type="project" value="UniProtKB-KW"/>
</dbReference>
<keyword evidence="7" id="KW-1185">Reference proteome</keyword>
<dbReference type="InterPro" id="IPR000847">
    <property type="entry name" value="LysR_HTH_N"/>
</dbReference>
<comment type="similarity">
    <text evidence="1">Belongs to the LysR transcriptional regulatory family.</text>
</comment>
<dbReference type="PANTHER" id="PTHR30579:SF7">
    <property type="entry name" value="HTH-TYPE TRANSCRIPTIONAL REGULATOR LRHA-RELATED"/>
    <property type="match status" value="1"/>
</dbReference>
<comment type="caution">
    <text evidence="6">The sequence shown here is derived from an EMBL/GenBank/DDBJ whole genome shotgun (WGS) entry which is preliminary data.</text>
</comment>
<dbReference type="GO" id="GO:0003700">
    <property type="term" value="F:DNA-binding transcription factor activity"/>
    <property type="evidence" value="ECO:0007669"/>
    <property type="project" value="InterPro"/>
</dbReference>
<dbReference type="PRINTS" id="PR00039">
    <property type="entry name" value="HTHLYSR"/>
</dbReference>
<dbReference type="SUPFAM" id="SSF46785">
    <property type="entry name" value="Winged helix' DNA-binding domain"/>
    <property type="match status" value="1"/>
</dbReference>
<dbReference type="InterPro" id="IPR005119">
    <property type="entry name" value="LysR_subst-bd"/>
</dbReference>
<dbReference type="OrthoDB" id="8097684at2"/>
<dbReference type="PROSITE" id="PS50931">
    <property type="entry name" value="HTH_LYSR"/>
    <property type="match status" value="1"/>
</dbReference>
<dbReference type="Pfam" id="PF00126">
    <property type="entry name" value="HTH_1"/>
    <property type="match status" value="1"/>
</dbReference>
<dbReference type="Gene3D" id="1.10.10.10">
    <property type="entry name" value="Winged helix-like DNA-binding domain superfamily/Winged helix DNA-binding domain"/>
    <property type="match status" value="1"/>
</dbReference>
<organism evidence="6 7">
    <name type="scientific">Pseudaminobacter soli</name>
    <name type="common">ex Li et al. 2025</name>
    <dbReference type="NCBI Taxonomy" id="1295366"/>
    <lineage>
        <taxon>Bacteria</taxon>
        <taxon>Pseudomonadati</taxon>
        <taxon>Pseudomonadota</taxon>
        <taxon>Alphaproteobacteria</taxon>
        <taxon>Hyphomicrobiales</taxon>
        <taxon>Phyllobacteriaceae</taxon>
        <taxon>Pseudaminobacter</taxon>
    </lineage>
</organism>
<dbReference type="Pfam" id="PF03466">
    <property type="entry name" value="LysR_substrate"/>
    <property type="match status" value="1"/>
</dbReference>
<evidence type="ECO:0000313" key="7">
    <source>
        <dbReference type="Proteomes" id="UP000240653"/>
    </source>
</evidence>
<keyword evidence="3" id="KW-0238">DNA-binding</keyword>
<feature type="domain" description="HTH lysR-type" evidence="5">
    <location>
        <begin position="5"/>
        <end position="62"/>
    </location>
</feature>
<dbReference type="PANTHER" id="PTHR30579">
    <property type="entry name" value="TRANSCRIPTIONAL REGULATOR"/>
    <property type="match status" value="1"/>
</dbReference>